<evidence type="ECO:0000313" key="10">
    <source>
        <dbReference type="Proteomes" id="UP000580474"/>
    </source>
</evidence>
<organism evidence="9 10">
    <name type="scientific">Saccharopolyspora gloriosae</name>
    <dbReference type="NCBI Taxonomy" id="455344"/>
    <lineage>
        <taxon>Bacteria</taxon>
        <taxon>Bacillati</taxon>
        <taxon>Actinomycetota</taxon>
        <taxon>Actinomycetes</taxon>
        <taxon>Pseudonocardiales</taxon>
        <taxon>Pseudonocardiaceae</taxon>
        <taxon>Saccharopolyspora</taxon>
    </lineage>
</organism>
<protein>
    <submittedName>
        <fullName evidence="9">Putative copper resistance protein D</fullName>
    </submittedName>
</protein>
<comment type="caution">
    <text evidence="9">The sequence shown here is derived from an EMBL/GenBank/DDBJ whole genome shotgun (WGS) entry which is preliminary data.</text>
</comment>
<feature type="transmembrane region" description="Helical" evidence="7">
    <location>
        <begin position="30"/>
        <end position="52"/>
    </location>
</feature>
<feature type="transmembrane region" description="Helical" evidence="7">
    <location>
        <begin position="225"/>
        <end position="247"/>
    </location>
</feature>
<feature type="transmembrane region" description="Helical" evidence="7">
    <location>
        <begin position="196"/>
        <end position="213"/>
    </location>
</feature>
<evidence type="ECO:0000256" key="4">
    <source>
        <dbReference type="ARBA" id="ARBA00022989"/>
    </source>
</evidence>
<keyword evidence="2" id="KW-1003">Cell membrane</keyword>
<evidence type="ECO:0000259" key="8">
    <source>
        <dbReference type="Pfam" id="PF05425"/>
    </source>
</evidence>
<feature type="transmembrane region" description="Helical" evidence="7">
    <location>
        <begin position="110"/>
        <end position="131"/>
    </location>
</feature>
<dbReference type="GO" id="GO:0005886">
    <property type="term" value="C:plasma membrane"/>
    <property type="evidence" value="ECO:0007669"/>
    <property type="project" value="UniProtKB-SubCell"/>
</dbReference>
<evidence type="ECO:0000313" key="9">
    <source>
        <dbReference type="EMBL" id="MBB5067133.1"/>
    </source>
</evidence>
<dbReference type="Proteomes" id="UP000580474">
    <property type="component" value="Unassembled WGS sequence"/>
</dbReference>
<feature type="transmembrane region" description="Helical" evidence="7">
    <location>
        <begin position="72"/>
        <end position="89"/>
    </location>
</feature>
<evidence type="ECO:0000256" key="7">
    <source>
        <dbReference type="SAM" id="Phobius"/>
    </source>
</evidence>
<dbReference type="RefSeq" id="WP_184476452.1">
    <property type="nucleotide sequence ID" value="NZ_JACHIV010000001.1"/>
</dbReference>
<name>A0A840N9R4_9PSEU</name>
<feature type="transmembrane region" description="Helical" evidence="7">
    <location>
        <begin position="297"/>
        <end position="315"/>
    </location>
</feature>
<dbReference type="Pfam" id="PF05425">
    <property type="entry name" value="CopD"/>
    <property type="match status" value="1"/>
</dbReference>
<proteinExistence type="predicted"/>
<feature type="transmembrane region" description="Helical" evidence="7">
    <location>
        <begin position="151"/>
        <end position="175"/>
    </location>
</feature>
<dbReference type="InterPro" id="IPR008457">
    <property type="entry name" value="Cu-R_CopD_dom"/>
</dbReference>
<feature type="transmembrane region" description="Helical" evidence="7">
    <location>
        <begin position="335"/>
        <end position="357"/>
    </location>
</feature>
<feature type="region of interest" description="Disordered" evidence="6">
    <location>
        <begin position="1"/>
        <end position="23"/>
    </location>
</feature>
<keyword evidence="10" id="KW-1185">Reference proteome</keyword>
<feature type="domain" description="Copper resistance protein D" evidence="8">
    <location>
        <begin position="255"/>
        <end position="356"/>
    </location>
</feature>
<evidence type="ECO:0000256" key="3">
    <source>
        <dbReference type="ARBA" id="ARBA00022692"/>
    </source>
</evidence>
<feature type="transmembrane region" description="Helical" evidence="7">
    <location>
        <begin position="259"/>
        <end position="277"/>
    </location>
</feature>
<reference evidence="9 10" key="1">
    <citation type="submission" date="2020-08" db="EMBL/GenBank/DDBJ databases">
        <title>Sequencing the genomes of 1000 actinobacteria strains.</title>
        <authorList>
            <person name="Klenk H.-P."/>
        </authorList>
    </citation>
    <scope>NUCLEOTIDE SEQUENCE [LARGE SCALE GENOMIC DNA]</scope>
    <source>
        <strain evidence="9 10">DSM 45582</strain>
    </source>
</reference>
<evidence type="ECO:0000256" key="1">
    <source>
        <dbReference type="ARBA" id="ARBA00004651"/>
    </source>
</evidence>
<dbReference type="PANTHER" id="PTHR34820">
    <property type="entry name" value="INNER MEMBRANE PROTEIN YEBZ"/>
    <property type="match status" value="1"/>
</dbReference>
<dbReference type="GO" id="GO:0006825">
    <property type="term" value="P:copper ion transport"/>
    <property type="evidence" value="ECO:0007669"/>
    <property type="project" value="InterPro"/>
</dbReference>
<keyword evidence="5 7" id="KW-0472">Membrane</keyword>
<accession>A0A840N9R4</accession>
<evidence type="ECO:0000256" key="2">
    <source>
        <dbReference type="ARBA" id="ARBA00022475"/>
    </source>
</evidence>
<gene>
    <name evidence="9" type="ORF">BJ969_000221</name>
</gene>
<evidence type="ECO:0000256" key="6">
    <source>
        <dbReference type="SAM" id="MobiDB-lite"/>
    </source>
</evidence>
<dbReference type="PANTHER" id="PTHR34820:SF4">
    <property type="entry name" value="INNER MEMBRANE PROTEIN YEBZ"/>
    <property type="match status" value="1"/>
</dbReference>
<sequence>MSADTGTGPDHHRSGRAAPGRKTSGNGVRIAAIAPVVLASAAALAAAAHIGADEVPGLAAPDTATRFIAPPVRALLDLAAVATVGLGLLPRLVPDRGRHARRHLALSRRTAVITALAWLACALLLLVLYAAELLGGTPSAEDVAGYISGVPAGTALALSAVCAAGCAALGLTGVVRDGRTVGGGPANEGSTDDLRAVLALLGLLPMPLTGHATDWEYHNLSMISVQLHVLAAAVWAGGLAAVALFVAPHRSQLATALPRYSRLATAAILAVAASGLFNGLTELTATGSGLDGLVTTGYGRIVLLKTVLLALLAGLGGHARYRLLPRVERHRRTALIAWAAAELAVMGLAYGLGAVLARAPVLT</sequence>
<dbReference type="AlphaFoldDB" id="A0A840N9R4"/>
<keyword evidence="3 7" id="KW-0812">Transmembrane</keyword>
<dbReference type="InterPro" id="IPR032694">
    <property type="entry name" value="CopC/D"/>
</dbReference>
<keyword evidence="4 7" id="KW-1133">Transmembrane helix</keyword>
<evidence type="ECO:0000256" key="5">
    <source>
        <dbReference type="ARBA" id="ARBA00023136"/>
    </source>
</evidence>
<dbReference type="EMBL" id="JACHIV010000001">
    <property type="protein sequence ID" value="MBB5067133.1"/>
    <property type="molecule type" value="Genomic_DNA"/>
</dbReference>
<comment type="subcellular location">
    <subcellularLocation>
        <location evidence="1">Cell membrane</location>
        <topology evidence="1">Multi-pass membrane protein</topology>
    </subcellularLocation>
</comment>